<keyword evidence="3" id="KW-1185">Reference proteome</keyword>
<name>A0ABC8J9E5_ERUVS</name>
<organism evidence="2 3">
    <name type="scientific">Eruca vesicaria subsp. sativa</name>
    <name type="common">Garden rocket</name>
    <name type="synonym">Eruca sativa</name>
    <dbReference type="NCBI Taxonomy" id="29727"/>
    <lineage>
        <taxon>Eukaryota</taxon>
        <taxon>Viridiplantae</taxon>
        <taxon>Streptophyta</taxon>
        <taxon>Embryophyta</taxon>
        <taxon>Tracheophyta</taxon>
        <taxon>Spermatophyta</taxon>
        <taxon>Magnoliopsida</taxon>
        <taxon>eudicotyledons</taxon>
        <taxon>Gunneridae</taxon>
        <taxon>Pentapetalae</taxon>
        <taxon>rosids</taxon>
        <taxon>malvids</taxon>
        <taxon>Brassicales</taxon>
        <taxon>Brassicaceae</taxon>
        <taxon>Brassiceae</taxon>
        <taxon>Eruca</taxon>
    </lineage>
</organism>
<evidence type="ECO:0000313" key="3">
    <source>
        <dbReference type="Proteomes" id="UP001642260"/>
    </source>
</evidence>
<comment type="caution">
    <text evidence="2">The sequence shown here is derived from an EMBL/GenBank/DDBJ whole genome shotgun (WGS) entry which is preliminary data.</text>
</comment>
<evidence type="ECO:0000256" key="1">
    <source>
        <dbReference type="SAM" id="MobiDB-lite"/>
    </source>
</evidence>
<proteinExistence type="predicted"/>
<feature type="compositionally biased region" description="Polar residues" evidence="1">
    <location>
        <begin position="49"/>
        <end position="58"/>
    </location>
</feature>
<gene>
    <name evidence="2" type="ORF">ERUC_LOCUS8344</name>
</gene>
<feature type="region of interest" description="Disordered" evidence="1">
    <location>
        <begin position="14"/>
        <end position="70"/>
    </location>
</feature>
<accession>A0ABC8J9E5</accession>
<dbReference type="Proteomes" id="UP001642260">
    <property type="component" value="Unassembled WGS sequence"/>
</dbReference>
<reference evidence="2 3" key="1">
    <citation type="submission" date="2022-03" db="EMBL/GenBank/DDBJ databases">
        <authorList>
            <person name="Macdonald S."/>
            <person name="Ahmed S."/>
            <person name="Newling K."/>
        </authorList>
    </citation>
    <scope>NUCLEOTIDE SEQUENCE [LARGE SCALE GENOMIC DNA]</scope>
</reference>
<dbReference type="AlphaFoldDB" id="A0ABC8J9E5"/>
<dbReference type="EMBL" id="CAKOAT010087711">
    <property type="protein sequence ID" value="CAH8318967.1"/>
    <property type="molecule type" value="Genomic_DNA"/>
</dbReference>
<feature type="compositionally biased region" description="Basic residues" evidence="1">
    <location>
        <begin position="14"/>
        <end position="25"/>
    </location>
</feature>
<feature type="compositionally biased region" description="Basic and acidic residues" evidence="1">
    <location>
        <begin position="26"/>
        <end position="48"/>
    </location>
</feature>
<sequence>MVTTEQFLKLKKYHHGQRFVRRRRTNRGEIRHDQTGERQKTREEEERANASSVRTSFKLTVPPDHSPESRCKNFSCRFKV</sequence>
<evidence type="ECO:0000313" key="2">
    <source>
        <dbReference type="EMBL" id="CAH8318967.1"/>
    </source>
</evidence>
<protein>
    <submittedName>
        <fullName evidence="2">Uncharacterized protein</fullName>
    </submittedName>
</protein>